<dbReference type="InterPro" id="IPR002656">
    <property type="entry name" value="Acyl_transf_3_dom"/>
</dbReference>
<comment type="caution">
    <text evidence="3">The sequence shown here is derived from an EMBL/GenBank/DDBJ whole genome shotgun (WGS) entry which is preliminary data.</text>
</comment>
<evidence type="ECO:0000259" key="2">
    <source>
        <dbReference type="Pfam" id="PF01757"/>
    </source>
</evidence>
<feature type="transmembrane region" description="Helical" evidence="1">
    <location>
        <begin position="471"/>
        <end position="492"/>
    </location>
</feature>
<dbReference type="PANTHER" id="PTHR11161">
    <property type="entry name" value="O-ACYLTRANSFERASE"/>
    <property type="match status" value="1"/>
</dbReference>
<reference evidence="3" key="1">
    <citation type="submission" date="2021-04" db="EMBL/GenBank/DDBJ databases">
        <authorList>
            <person name="Tunstrom K."/>
        </authorList>
    </citation>
    <scope>NUCLEOTIDE SEQUENCE</scope>
</reference>
<proteinExistence type="predicted"/>
<keyword evidence="1" id="KW-0472">Membrane</keyword>
<dbReference type="GO" id="GO:0016747">
    <property type="term" value="F:acyltransferase activity, transferring groups other than amino-acyl groups"/>
    <property type="evidence" value="ECO:0007669"/>
    <property type="project" value="InterPro"/>
</dbReference>
<dbReference type="EMBL" id="CAJQZP010001064">
    <property type="protein sequence ID" value="CAG5014972.1"/>
    <property type="molecule type" value="Genomic_DNA"/>
</dbReference>
<feature type="transmembrane region" description="Helical" evidence="1">
    <location>
        <begin position="386"/>
        <end position="409"/>
    </location>
</feature>
<dbReference type="Proteomes" id="UP000691718">
    <property type="component" value="Unassembled WGS sequence"/>
</dbReference>
<dbReference type="OrthoDB" id="10265389at2759"/>
<gene>
    <name evidence="3" type="ORF">PAPOLLO_LOCUS16262</name>
</gene>
<name>A0A8S3XCM5_PARAO</name>
<dbReference type="AlphaFoldDB" id="A0A8S3XCM5"/>
<evidence type="ECO:0000256" key="1">
    <source>
        <dbReference type="SAM" id="Phobius"/>
    </source>
</evidence>
<evidence type="ECO:0000313" key="4">
    <source>
        <dbReference type="Proteomes" id="UP000691718"/>
    </source>
</evidence>
<feature type="transmembrane region" description="Helical" evidence="1">
    <location>
        <begin position="269"/>
        <end position="288"/>
    </location>
</feature>
<sequence length="526" mass="59933">MHRLFAELEPSVTVTEQNLADRVRYILRSNIFVDVELEQLRRKAVPSSNENATAEDAVPQVAEQPAHVDIAVNTPVVADSHDDGTLAQELEIEQMRSTLEEAIMETRSTPLENRPRLPRIALTNTSRTGPTPNQADAITFWRDLWSEPVNHIEGSWTEVMASQCASITPMDPVIITPDDVADAVRRAPNCKSPVLDGLHQYWPKEFVEAVLTEAEDCRRFAWQNLFYISNYFDGTLCMIHTWYLAADMQLYCLGVFICLMVTNSTVRKVVLSVLFAAGVMIPAVVTYVKDLDAVFIISPETCVNYFIKNPTFNHIYKRGHTNLAGFIIGLSMGYITYHLLRMGFNVEKYKKRLWIYQLLFPTWILITWLGSVFYRDAPRDSIYIRALYAGIVKPILTLLMGLFILGAIFKCDKTYRSILEWRRWVTPARLSYSAYVIHILVIRTYMGTFETQTNALFIHISKNALHSQNKIYTSISMVMVSFLLATPLWLLVEAPANELVKMTFSLLIGAQETKKTDSDITMKSEV</sequence>
<feature type="transmembrane region" description="Helical" evidence="1">
    <location>
        <begin position="430"/>
        <end position="446"/>
    </location>
</feature>
<feature type="transmembrane region" description="Helical" evidence="1">
    <location>
        <begin position="242"/>
        <end position="262"/>
    </location>
</feature>
<evidence type="ECO:0000313" key="3">
    <source>
        <dbReference type="EMBL" id="CAG5014972.1"/>
    </source>
</evidence>
<feature type="transmembrane region" description="Helical" evidence="1">
    <location>
        <begin position="323"/>
        <end position="341"/>
    </location>
</feature>
<dbReference type="PANTHER" id="PTHR11161:SF72">
    <property type="entry name" value="FI21449P1"/>
    <property type="match status" value="1"/>
</dbReference>
<dbReference type="InterPro" id="IPR052728">
    <property type="entry name" value="O2_lipid_transport_reg"/>
</dbReference>
<organism evidence="3 4">
    <name type="scientific">Parnassius apollo</name>
    <name type="common">Apollo butterfly</name>
    <name type="synonym">Papilio apollo</name>
    <dbReference type="NCBI Taxonomy" id="110799"/>
    <lineage>
        <taxon>Eukaryota</taxon>
        <taxon>Metazoa</taxon>
        <taxon>Ecdysozoa</taxon>
        <taxon>Arthropoda</taxon>
        <taxon>Hexapoda</taxon>
        <taxon>Insecta</taxon>
        <taxon>Pterygota</taxon>
        <taxon>Neoptera</taxon>
        <taxon>Endopterygota</taxon>
        <taxon>Lepidoptera</taxon>
        <taxon>Glossata</taxon>
        <taxon>Ditrysia</taxon>
        <taxon>Papilionoidea</taxon>
        <taxon>Papilionidae</taxon>
        <taxon>Parnassiinae</taxon>
        <taxon>Parnassini</taxon>
        <taxon>Parnassius</taxon>
        <taxon>Parnassius</taxon>
    </lineage>
</organism>
<accession>A0A8S3XCM5</accession>
<keyword evidence="1" id="KW-0812">Transmembrane</keyword>
<keyword evidence="1" id="KW-1133">Transmembrane helix</keyword>
<feature type="transmembrane region" description="Helical" evidence="1">
    <location>
        <begin position="353"/>
        <end position="374"/>
    </location>
</feature>
<dbReference type="Pfam" id="PF01757">
    <property type="entry name" value="Acyl_transf_3"/>
    <property type="match status" value="1"/>
</dbReference>
<protein>
    <submittedName>
        <fullName evidence="3">(apollo) hypothetical protein</fullName>
    </submittedName>
</protein>
<feature type="domain" description="Acyltransferase 3" evidence="2">
    <location>
        <begin position="222"/>
        <end position="489"/>
    </location>
</feature>
<keyword evidence="4" id="KW-1185">Reference proteome</keyword>